<keyword evidence="1" id="KW-0472">Membrane</keyword>
<protein>
    <recommendedName>
        <fullName evidence="4">PH domain-containing protein</fullName>
    </recommendedName>
</protein>
<keyword evidence="1" id="KW-1133">Transmembrane helix</keyword>
<comment type="caution">
    <text evidence="2">The sequence shown here is derived from an EMBL/GenBank/DDBJ whole genome shotgun (WGS) entry which is preliminary data.</text>
</comment>
<evidence type="ECO:0000313" key="3">
    <source>
        <dbReference type="Proteomes" id="UP000279859"/>
    </source>
</evidence>
<reference evidence="2 3" key="1">
    <citation type="submission" date="2018-11" db="EMBL/GenBank/DDBJ databases">
        <title>Cryobacterium sp. nov., isolated from rhizosphere soil of lettuce.</title>
        <authorList>
            <person name="Wang Y."/>
        </authorList>
    </citation>
    <scope>NUCLEOTIDE SEQUENCE [LARGE SCALE GENOMIC DNA]</scope>
    <source>
        <strain evidence="2 3">NEAU-85</strain>
    </source>
</reference>
<keyword evidence="1" id="KW-0812">Transmembrane</keyword>
<name>A0A3M8LCJ9_9MICO</name>
<dbReference type="EMBL" id="RDSR01000013">
    <property type="protein sequence ID" value="RNE62218.1"/>
    <property type="molecule type" value="Genomic_DNA"/>
</dbReference>
<feature type="transmembrane region" description="Helical" evidence="1">
    <location>
        <begin position="21"/>
        <end position="39"/>
    </location>
</feature>
<organism evidence="2 3">
    <name type="scientific">Cryobacterium tepidiphilum</name>
    <dbReference type="NCBI Taxonomy" id="2486026"/>
    <lineage>
        <taxon>Bacteria</taxon>
        <taxon>Bacillati</taxon>
        <taxon>Actinomycetota</taxon>
        <taxon>Actinomycetes</taxon>
        <taxon>Micrococcales</taxon>
        <taxon>Microbacteriaceae</taxon>
        <taxon>Cryobacterium</taxon>
    </lineage>
</organism>
<dbReference type="AlphaFoldDB" id="A0A3M8LCJ9"/>
<gene>
    <name evidence="2" type="ORF">EEJ31_09040</name>
</gene>
<proteinExistence type="predicted"/>
<dbReference type="OrthoDB" id="5116324at2"/>
<evidence type="ECO:0000313" key="2">
    <source>
        <dbReference type="EMBL" id="RNE62218.1"/>
    </source>
</evidence>
<evidence type="ECO:0008006" key="4">
    <source>
        <dbReference type="Google" id="ProtNLM"/>
    </source>
</evidence>
<keyword evidence="3" id="KW-1185">Reference proteome</keyword>
<dbReference type="Proteomes" id="UP000279859">
    <property type="component" value="Unassembled WGS sequence"/>
</dbReference>
<evidence type="ECO:0000256" key="1">
    <source>
        <dbReference type="SAM" id="Phobius"/>
    </source>
</evidence>
<dbReference type="RefSeq" id="WP_123045983.1">
    <property type="nucleotide sequence ID" value="NZ_RDSR01000013.1"/>
</dbReference>
<accession>A0A3M8LCJ9</accession>
<feature type="transmembrane region" description="Helical" evidence="1">
    <location>
        <begin position="45"/>
        <end position="67"/>
    </location>
</feature>
<sequence length="174" mass="18984">MDGAGGAWEVRPRPRLMRAAWLTYLSLTTPVFAVLYWLTAPHDGWGMVLAVHVGLTLVFVAVAASVLHVRICVDGTTVTRRGVPGRARPVPAAAVAKAVMLDLYQPGALDTHAQLFLLGHDGAVLLRLRGQLWAQSDMEALAAAVGAPVERLPQPLSRAEVKRLDPRLLRWFER</sequence>